<proteinExistence type="predicted"/>
<accession>A0A9W4SWQ2</accession>
<protein>
    <submittedName>
        <fullName evidence="1">9787_t:CDS:1</fullName>
    </submittedName>
</protein>
<reference evidence="1" key="1">
    <citation type="submission" date="2022-08" db="EMBL/GenBank/DDBJ databases">
        <authorList>
            <person name="Kallberg Y."/>
            <person name="Tangrot J."/>
            <person name="Rosling A."/>
        </authorList>
    </citation>
    <scope>NUCLEOTIDE SEQUENCE</scope>
    <source>
        <strain evidence="1">Wild A</strain>
    </source>
</reference>
<dbReference type="AlphaFoldDB" id="A0A9W4SWQ2"/>
<organism evidence="1 2">
    <name type="scientific">Funneliformis geosporum</name>
    <dbReference type="NCBI Taxonomy" id="1117311"/>
    <lineage>
        <taxon>Eukaryota</taxon>
        <taxon>Fungi</taxon>
        <taxon>Fungi incertae sedis</taxon>
        <taxon>Mucoromycota</taxon>
        <taxon>Glomeromycotina</taxon>
        <taxon>Glomeromycetes</taxon>
        <taxon>Glomerales</taxon>
        <taxon>Glomeraceae</taxon>
        <taxon>Funneliformis</taxon>
    </lineage>
</organism>
<gene>
    <name evidence="1" type="ORF">FWILDA_LOCUS11187</name>
</gene>
<evidence type="ECO:0000313" key="1">
    <source>
        <dbReference type="EMBL" id="CAI2183658.1"/>
    </source>
</evidence>
<name>A0A9W4SWQ2_9GLOM</name>
<sequence>MERAYCLNILKWMKSGAKSENDFMKKYTVKAPEKGEEDSEKKEYIDSPIKIKICAEDDFTSSFLKLS</sequence>
<keyword evidence="2" id="KW-1185">Reference proteome</keyword>
<dbReference type="Proteomes" id="UP001153678">
    <property type="component" value="Unassembled WGS sequence"/>
</dbReference>
<comment type="caution">
    <text evidence="1">The sequence shown here is derived from an EMBL/GenBank/DDBJ whole genome shotgun (WGS) entry which is preliminary data.</text>
</comment>
<dbReference type="EMBL" id="CAMKVN010003092">
    <property type="protein sequence ID" value="CAI2183658.1"/>
    <property type="molecule type" value="Genomic_DNA"/>
</dbReference>
<feature type="non-terminal residue" evidence="1">
    <location>
        <position position="67"/>
    </location>
</feature>
<evidence type="ECO:0000313" key="2">
    <source>
        <dbReference type="Proteomes" id="UP001153678"/>
    </source>
</evidence>
<dbReference type="OrthoDB" id="2445761at2759"/>